<dbReference type="HOGENOM" id="CLU_376054_0_0_1"/>
<dbReference type="Proteomes" id="UP000016931">
    <property type="component" value="Unassembled WGS sequence"/>
</dbReference>
<feature type="compositionally biased region" description="Low complexity" evidence="1">
    <location>
        <begin position="384"/>
        <end position="406"/>
    </location>
</feature>
<feature type="region of interest" description="Disordered" evidence="1">
    <location>
        <begin position="374"/>
        <end position="433"/>
    </location>
</feature>
<sequence>MSSASEEVYFDAMEAEVKIDRQSGEARAHGATKQVQKRQRQRQQQQEQQQQQQEQPPPPPPPQQQQQQQQHTATRHRHWNAAECSSAIPTVPKIPAQYLAAGLRVQEVGAGSPGAKPSTHSTSSKIITTPWSSSETTCRPTNYPVMEKAQSSSQPQQQHNHQHQQQQQQQQRRARRSNDESLEDDCSPDHPRDLPAAALSRSMSRASFSSSKRRSLPADVITRPSTSGNIHARPQSRLDGLRATAGLFFQQQQHPPFHPHHRDETTSRRSSVTRASYYVDASPLSPRQRALSPHTRSRRGSSFGTALSEPRQSFDTAYSEHRHHDEHVTLAAALEEPQESPTESSDQQGPDSSVDSHAADTVWDELDELKSRIRKLESSDKKPSTSSAAASGSSDRPRTATTAPTTINSSPKQSRKPDPADAPMDTPAPPAIEQHNEVGSAWSHIHPLLHDALARSRDSLSSNVFHNLEAVVADALQLAALTGSAAPSTAIGVANERQVRRRVDNLCRNMTDLCISLRDSKPETSPIVSSPATLPIEHPPADLPLRRFSRTSSLAVTASGAGRSLSRLEQRKASLLGPHTLGESPAASPRSPLPELSASDAESTPTHSNKLQPPRRLSAVPSRTTRSRVESKREGARGEDDRIDRPQSRAWTEYSSSLRATSRIPSQDRTNQDRSPGAPRRTSTSLRESLAARRKYETPPVLEEDGPLPKTRGFLSEPHCNKIPSRTSSIVRTRHLIE</sequence>
<feature type="compositionally biased region" description="Low complexity" evidence="1">
    <location>
        <begin position="116"/>
        <end position="130"/>
    </location>
</feature>
<organism evidence="2 3">
    <name type="scientific">Sphaerulina musiva (strain SO2202)</name>
    <name type="common">Poplar stem canker fungus</name>
    <name type="synonym">Septoria musiva</name>
    <dbReference type="NCBI Taxonomy" id="692275"/>
    <lineage>
        <taxon>Eukaryota</taxon>
        <taxon>Fungi</taxon>
        <taxon>Dikarya</taxon>
        <taxon>Ascomycota</taxon>
        <taxon>Pezizomycotina</taxon>
        <taxon>Dothideomycetes</taxon>
        <taxon>Dothideomycetidae</taxon>
        <taxon>Mycosphaerellales</taxon>
        <taxon>Mycosphaerellaceae</taxon>
        <taxon>Sphaerulina</taxon>
    </lineage>
</organism>
<feature type="compositionally biased region" description="Polar residues" evidence="1">
    <location>
        <begin position="649"/>
        <end position="669"/>
    </location>
</feature>
<feature type="compositionally biased region" description="Polar residues" evidence="1">
    <location>
        <begin position="300"/>
        <end position="316"/>
    </location>
</feature>
<feature type="region of interest" description="Disordered" evidence="1">
    <location>
        <begin position="577"/>
        <end position="718"/>
    </location>
</feature>
<evidence type="ECO:0000256" key="1">
    <source>
        <dbReference type="SAM" id="MobiDB-lite"/>
    </source>
</evidence>
<proteinExistence type="predicted"/>
<feature type="compositionally biased region" description="Low complexity" evidence="1">
    <location>
        <begin position="196"/>
        <end position="210"/>
    </location>
</feature>
<reference evidence="2 3" key="1">
    <citation type="journal article" date="2012" name="PLoS Pathog.">
        <title>Diverse lifestyles and strategies of plant pathogenesis encoded in the genomes of eighteen Dothideomycetes fungi.</title>
        <authorList>
            <person name="Ohm R.A."/>
            <person name="Feau N."/>
            <person name="Henrissat B."/>
            <person name="Schoch C.L."/>
            <person name="Horwitz B.A."/>
            <person name="Barry K.W."/>
            <person name="Condon B.J."/>
            <person name="Copeland A.C."/>
            <person name="Dhillon B."/>
            <person name="Glaser F."/>
            <person name="Hesse C.N."/>
            <person name="Kosti I."/>
            <person name="LaButti K."/>
            <person name="Lindquist E.A."/>
            <person name="Lucas S."/>
            <person name="Salamov A.A."/>
            <person name="Bradshaw R.E."/>
            <person name="Ciuffetti L."/>
            <person name="Hamelin R.C."/>
            <person name="Kema G.H.J."/>
            <person name="Lawrence C."/>
            <person name="Scott J.A."/>
            <person name="Spatafora J.W."/>
            <person name="Turgeon B.G."/>
            <person name="de Wit P.J.G.M."/>
            <person name="Zhong S."/>
            <person name="Goodwin S.B."/>
            <person name="Grigoriev I.V."/>
        </authorList>
    </citation>
    <scope>NUCLEOTIDE SEQUENCE [LARGE SCALE GENOMIC DNA]</scope>
    <source>
        <strain evidence="2 3">SO2202</strain>
    </source>
</reference>
<protein>
    <submittedName>
        <fullName evidence="2">Uncharacterized protein</fullName>
    </submittedName>
</protein>
<keyword evidence="3" id="KW-1185">Reference proteome</keyword>
<feature type="compositionally biased region" description="Polar residues" evidence="1">
    <location>
        <begin position="131"/>
        <end position="140"/>
    </location>
</feature>
<dbReference type="GeneID" id="27898166"/>
<dbReference type="STRING" id="692275.N1QMZ1"/>
<feature type="compositionally biased region" description="Low complexity" evidence="1">
    <location>
        <begin position="150"/>
        <end position="171"/>
    </location>
</feature>
<feature type="compositionally biased region" description="Basic and acidic residues" evidence="1">
    <location>
        <begin position="374"/>
        <end position="383"/>
    </location>
</feature>
<gene>
    <name evidence="2" type="ORF">SEPMUDRAFT_113424</name>
</gene>
<dbReference type="AlphaFoldDB" id="N1QMZ1"/>
<name>N1QMZ1_SPHMS</name>
<evidence type="ECO:0000313" key="2">
    <source>
        <dbReference type="EMBL" id="EMF17433.1"/>
    </source>
</evidence>
<dbReference type="OrthoDB" id="5369729at2759"/>
<evidence type="ECO:0000313" key="3">
    <source>
        <dbReference type="Proteomes" id="UP000016931"/>
    </source>
</evidence>
<feature type="region of interest" description="Disordered" evidence="1">
    <location>
        <begin position="20"/>
        <end position="90"/>
    </location>
</feature>
<dbReference type="EMBL" id="KB456260">
    <property type="protein sequence ID" value="EMF17433.1"/>
    <property type="molecule type" value="Genomic_DNA"/>
</dbReference>
<feature type="compositionally biased region" description="Polar residues" evidence="1">
    <location>
        <begin position="600"/>
        <end position="611"/>
    </location>
</feature>
<dbReference type="RefSeq" id="XP_016765554.1">
    <property type="nucleotide sequence ID" value="XM_016901029.1"/>
</dbReference>
<feature type="compositionally biased region" description="Basic and acidic residues" evidence="1">
    <location>
        <begin position="318"/>
        <end position="328"/>
    </location>
</feature>
<feature type="region of interest" description="Disordered" evidence="1">
    <location>
        <begin position="253"/>
        <end position="356"/>
    </location>
</feature>
<dbReference type="eggNOG" id="ENOG502S1ZU">
    <property type="taxonomic scope" value="Eukaryota"/>
</dbReference>
<feature type="compositionally biased region" description="Polar residues" evidence="1">
    <location>
        <begin position="339"/>
        <end position="355"/>
    </location>
</feature>
<feature type="compositionally biased region" description="Low complexity" evidence="1">
    <location>
        <begin position="42"/>
        <end position="54"/>
    </location>
</feature>
<feature type="compositionally biased region" description="Basic and acidic residues" evidence="1">
    <location>
        <begin position="627"/>
        <end position="647"/>
    </location>
</feature>
<feature type="region of interest" description="Disordered" evidence="1">
    <location>
        <begin position="109"/>
        <end position="235"/>
    </location>
</feature>
<accession>N1QMZ1</accession>
<feature type="region of interest" description="Disordered" evidence="1">
    <location>
        <begin position="520"/>
        <end position="545"/>
    </location>
</feature>